<organism evidence="2">
    <name type="scientific">Arundo donax</name>
    <name type="common">Giant reed</name>
    <name type="synonym">Donax arundinaceus</name>
    <dbReference type="NCBI Taxonomy" id="35708"/>
    <lineage>
        <taxon>Eukaryota</taxon>
        <taxon>Viridiplantae</taxon>
        <taxon>Streptophyta</taxon>
        <taxon>Embryophyta</taxon>
        <taxon>Tracheophyta</taxon>
        <taxon>Spermatophyta</taxon>
        <taxon>Magnoliopsida</taxon>
        <taxon>Liliopsida</taxon>
        <taxon>Poales</taxon>
        <taxon>Poaceae</taxon>
        <taxon>PACMAD clade</taxon>
        <taxon>Arundinoideae</taxon>
        <taxon>Arundineae</taxon>
        <taxon>Arundo</taxon>
    </lineage>
</organism>
<sequence length="53" mass="6169">MFPLEFPILIQLMLSACSYLISFPTSVYLSILRIHVDDISLQFRKKKTTICFS</sequence>
<dbReference type="EMBL" id="GBRH01260621">
    <property type="protein sequence ID" value="JAD37274.1"/>
    <property type="molecule type" value="Transcribed_RNA"/>
</dbReference>
<keyword evidence="1" id="KW-0472">Membrane</keyword>
<keyword evidence="1" id="KW-1133">Transmembrane helix</keyword>
<name>A0A0A8ZCY2_ARUDO</name>
<evidence type="ECO:0000313" key="2">
    <source>
        <dbReference type="EMBL" id="JAD37274.1"/>
    </source>
</evidence>
<dbReference type="AlphaFoldDB" id="A0A0A8ZCY2"/>
<evidence type="ECO:0000256" key="1">
    <source>
        <dbReference type="SAM" id="Phobius"/>
    </source>
</evidence>
<reference evidence="2" key="1">
    <citation type="submission" date="2014-09" db="EMBL/GenBank/DDBJ databases">
        <authorList>
            <person name="Magalhaes I.L.F."/>
            <person name="Oliveira U."/>
            <person name="Santos F.R."/>
            <person name="Vidigal T.H.D.A."/>
            <person name="Brescovit A.D."/>
            <person name="Santos A.J."/>
        </authorList>
    </citation>
    <scope>NUCLEOTIDE SEQUENCE</scope>
    <source>
        <tissue evidence="2">Shoot tissue taken approximately 20 cm above the soil surface</tissue>
    </source>
</reference>
<reference evidence="2" key="2">
    <citation type="journal article" date="2015" name="Data Brief">
        <title>Shoot transcriptome of the giant reed, Arundo donax.</title>
        <authorList>
            <person name="Barrero R.A."/>
            <person name="Guerrero F.D."/>
            <person name="Moolhuijzen P."/>
            <person name="Goolsby J.A."/>
            <person name="Tidwell J."/>
            <person name="Bellgard S.E."/>
            <person name="Bellgard M.I."/>
        </authorList>
    </citation>
    <scope>NUCLEOTIDE SEQUENCE</scope>
    <source>
        <tissue evidence="2">Shoot tissue taken approximately 20 cm above the soil surface</tissue>
    </source>
</reference>
<keyword evidence="1" id="KW-0812">Transmembrane</keyword>
<feature type="transmembrane region" description="Helical" evidence="1">
    <location>
        <begin position="12"/>
        <end position="36"/>
    </location>
</feature>
<protein>
    <submittedName>
        <fullName evidence="2">Uncharacterized protein</fullName>
    </submittedName>
</protein>
<proteinExistence type="predicted"/>
<accession>A0A0A8ZCY2</accession>